<accession>A0ABS2C158</accession>
<protein>
    <submittedName>
        <fullName evidence="1">Uncharacterized protein</fullName>
    </submittedName>
</protein>
<proteinExistence type="predicted"/>
<keyword evidence="2" id="KW-1185">Reference proteome</keyword>
<gene>
    <name evidence="1" type="ORF">H8F21_18705</name>
</gene>
<evidence type="ECO:0000313" key="1">
    <source>
        <dbReference type="EMBL" id="MBM5459601.1"/>
    </source>
</evidence>
<organism evidence="1 2">
    <name type="scientific">Pseudomonas arcuscaelestis</name>
    <dbReference type="NCBI Taxonomy" id="2710591"/>
    <lineage>
        <taxon>Bacteria</taxon>
        <taxon>Pseudomonadati</taxon>
        <taxon>Pseudomonadota</taxon>
        <taxon>Gammaproteobacteria</taxon>
        <taxon>Pseudomonadales</taxon>
        <taxon>Pseudomonadaceae</taxon>
        <taxon>Pseudomonas</taxon>
    </lineage>
</organism>
<dbReference type="EMBL" id="JACOPV010000011">
    <property type="protein sequence ID" value="MBM5459601.1"/>
    <property type="molecule type" value="Genomic_DNA"/>
</dbReference>
<sequence length="269" mass="30198">MKIQNAAASKSFDTGQAANDDARIQEIMALHLTGMSRRNIVTTTGETEHFVRKVVTGVPVTNRKPTTSFDKSVHQVYELACREQGVKDYELRSILHSEYGCVWNHSVGCYESLYDKDTIKRVKAKVREQAATSGQDANFIPDWIDNSTPTESRITLEQAASVLSSRLDELMDEFMFEFSSNDSTEAVSKQRFAARRHVLKLLSGLGQEPVSTLLERTKKITDGLDGYADIPTPKRASGRLAVDRFIPEPNTHDYFLDFVEEQGWLKSAA</sequence>
<dbReference type="RefSeq" id="WP_203585146.1">
    <property type="nucleotide sequence ID" value="NZ_JACOPV010000011.1"/>
</dbReference>
<dbReference type="Proteomes" id="UP000745663">
    <property type="component" value="Unassembled WGS sequence"/>
</dbReference>
<reference evidence="1 2" key="1">
    <citation type="submission" date="2020-08" db="EMBL/GenBank/DDBJ databases">
        <title>Description of novel Pseudomonas species.</title>
        <authorList>
            <person name="Duman M."/>
            <person name="Mulet M."/>
            <person name="Altun S."/>
            <person name="Saticioglu I.B."/>
            <person name="Lalucat J."/>
            <person name="Garcia-Valdes E."/>
        </authorList>
    </citation>
    <scope>NUCLEOTIDE SEQUENCE [LARGE SCALE GENOMIC DNA]</scope>
    <source>
        <strain evidence="1 2">P66</strain>
    </source>
</reference>
<comment type="caution">
    <text evidence="1">The sequence shown here is derived from an EMBL/GenBank/DDBJ whole genome shotgun (WGS) entry which is preliminary data.</text>
</comment>
<evidence type="ECO:0000313" key="2">
    <source>
        <dbReference type="Proteomes" id="UP000745663"/>
    </source>
</evidence>
<name>A0ABS2C158_9PSED</name>